<comment type="caution">
    <text evidence="3">The sequence shown here is derived from an EMBL/GenBank/DDBJ whole genome shotgun (WGS) entry which is preliminary data.</text>
</comment>
<evidence type="ECO:0000313" key="2">
    <source>
        <dbReference type="EMBL" id="TWX60803.1"/>
    </source>
</evidence>
<evidence type="ECO:0000313" key="3">
    <source>
        <dbReference type="EMBL" id="TWX69133.1"/>
    </source>
</evidence>
<accession>A0A5C6QK75</accession>
<dbReference type="CDD" id="cd03801">
    <property type="entry name" value="GT4_PimA-like"/>
    <property type="match status" value="1"/>
</dbReference>
<dbReference type="Proteomes" id="UP000321525">
    <property type="component" value="Unassembled WGS sequence"/>
</dbReference>
<organism evidence="3 5">
    <name type="scientific">Colwellia hornerae</name>
    <dbReference type="NCBI Taxonomy" id="89402"/>
    <lineage>
        <taxon>Bacteria</taxon>
        <taxon>Pseudomonadati</taxon>
        <taxon>Pseudomonadota</taxon>
        <taxon>Gammaproteobacteria</taxon>
        <taxon>Alteromonadales</taxon>
        <taxon>Colwelliaceae</taxon>
        <taxon>Colwellia</taxon>
    </lineage>
</organism>
<dbReference type="Proteomes" id="UP000321917">
    <property type="component" value="Unassembled WGS sequence"/>
</dbReference>
<dbReference type="EMBL" id="VOLQ01000008">
    <property type="protein sequence ID" value="TWX69133.1"/>
    <property type="molecule type" value="Genomic_DNA"/>
</dbReference>
<dbReference type="AlphaFoldDB" id="A0A5C6QK75"/>
<dbReference type="PANTHER" id="PTHR45947:SF3">
    <property type="entry name" value="SULFOQUINOVOSYL TRANSFERASE SQD2"/>
    <property type="match status" value="1"/>
</dbReference>
<dbReference type="Gene3D" id="3.40.50.2000">
    <property type="entry name" value="Glycogen Phosphorylase B"/>
    <property type="match status" value="2"/>
</dbReference>
<dbReference type="OrthoDB" id="9775208at2"/>
<feature type="domain" description="Glycosyl transferase family 1" evidence="1">
    <location>
        <begin position="189"/>
        <end position="309"/>
    </location>
</feature>
<dbReference type="GO" id="GO:0016757">
    <property type="term" value="F:glycosyltransferase activity"/>
    <property type="evidence" value="ECO:0007669"/>
    <property type="project" value="TreeGrafter"/>
</dbReference>
<dbReference type="SUPFAM" id="SSF53756">
    <property type="entry name" value="UDP-Glycosyltransferase/glycogen phosphorylase"/>
    <property type="match status" value="1"/>
</dbReference>
<protein>
    <submittedName>
        <fullName evidence="3">Glycosyltransferase family 4 protein</fullName>
    </submittedName>
</protein>
<evidence type="ECO:0000259" key="1">
    <source>
        <dbReference type="Pfam" id="PF00534"/>
    </source>
</evidence>
<dbReference type="InterPro" id="IPR001296">
    <property type="entry name" value="Glyco_trans_1"/>
</dbReference>
<keyword evidence="3" id="KW-0808">Transferase</keyword>
<dbReference type="RefSeq" id="WP_146799032.1">
    <property type="nucleotide sequence ID" value="NZ_VOLP01000009.1"/>
</dbReference>
<keyword evidence="4" id="KW-1185">Reference proteome</keyword>
<reference evidence="3 5" key="1">
    <citation type="submission" date="2019-07" db="EMBL/GenBank/DDBJ databases">
        <title>Genomes of sea-ice associated Colwellia species.</title>
        <authorList>
            <person name="Bowman J.P."/>
        </authorList>
    </citation>
    <scope>NUCLEOTIDE SEQUENCE [LARGE SCALE GENOMIC DNA]</scope>
    <source>
        <strain evidence="2 4">ACAM 607</strain>
        <strain evidence="3 5">IC036</strain>
    </source>
</reference>
<proteinExistence type="predicted"/>
<name>A0A5C6QK75_9GAMM</name>
<evidence type="ECO:0000313" key="4">
    <source>
        <dbReference type="Proteomes" id="UP000321525"/>
    </source>
</evidence>
<dbReference type="Pfam" id="PF00534">
    <property type="entry name" value="Glycos_transf_1"/>
    <property type="match status" value="1"/>
</dbReference>
<dbReference type="EMBL" id="VOLR01000008">
    <property type="protein sequence ID" value="TWX60803.1"/>
    <property type="molecule type" value="Genomic_DNA"/>
</dbReference>
<gene>
    <name evidence="2" type="ORF">ESZ26_06985</name>
    <name evidence="3" type="ORF">ESZ27_05745</name>
</gene>
<sequence>MKIIYLCSSLERTGPTNQLFNIVSNLDTSTFSSLVITLSTESDKSFLSKFVEKGISVKSLELSHRASMKELRLALMPFLDEFSPDVIHSQGIRSDKLISTLNYPIKKIATLRNIPYKDYPMAYGWLLGRIMSYVHLKALSKLDQAVTVSYGVQEELIGKLTKNLKVVQNGADHHFFTPVISEFTSLESLKNKLGISNENKVLVYTGILEARKKLDLLYDLIDTSNNIKLLVVGDGELKESLEIHDAVKNQKVIMLGSVDDVRPFLAISDAFISLSSAEGLPNSMIEAMMMGLPVIASDIAPHAELIIDKNVPIMLFSMDKPNLVASFLTENLAGWLDRSQSFDLRKYTIKNFSAQSMSNQYQELYRELLNNE</sequence>
<dbReference type="InterPro" id="IPR050194">
    <property type="entry name" value="Glycosyltransferase_grp1"/>
</dbReference>
<dbReference type="PANTHER" id="PTHR45947">
    <property type="entry name" value="SULFOQUINOVOSYL TRANSFERASE SQD2"/>
    <property type="match status" value="1"/>
</dbReference>
<evidence type="ECO:0000313" key="5">
    <source>
        <dbReference type="Proteomes" id="UP000321917"/>
    </source>
</evidence>